<gene>
    <name evidence="3" type="ORF">Q2T77_08195</name>
</gene>
<evidence type="ECO:0000256" key="1">
    <source>
        <dbReference type="SAM" id="MobiDB-lite"/>
    </source>
</evidence>
<dbReference type="InterPro" id="IPR000683">
    <property type="entry name" value="Gfo/Idh/MocA-like_OxRdtase_N"/>
</dbReference>
<evidence type="ECO:0000259" key="2">
    <source>
        <dbReference type="Pfam" id="PF01408"/>
    </source>
</evidence>
<evidence type="ECO:0000313" key="3">
    <source>
        <dbReference type="EMBL" id="MDO1532266.1"/>
    </source>
</evidence>
<evidence type="ECO:0000313" key="4">
    <source>
        <dbReference type="Proteomes" id="UP001169027"/>
    </source>
</evidence>
<dbReference type="Gene3D" id="3.40.50.720">
    <property type="entry name" value="NAD(P)-binding Rossmann-like Domain"/>
    <property type="match status" value="1"/>
</dbReference>
<dbReference type="PANTHER" id="PTHR43377:SF1">
    <property type="entry name" value="BILIVERDIN REDUCTASE A"/>
    <property type="match status" value="1"/>
</dbReference>
<organism evidence="3 4">
    <name type="scientific">Variovorax ginsengisoli</name>
    <dbReference type="NCBI Taxonomy" id="363844"/>
    <lineage>
        <taxon>Bacteria</taxon>
        <taxon>Pseudomonadati</taxon>
        <taxon>Pseudomonadota</taxon>
        <taxon>Betaproteobacteria</taxon>
        <taxon>Burkholderiales</taxon>
        <taxon>Comamonadaceae</taxon>
        <taxon>Variovorax</taxon>
    </lineage>
</organism>
<dbReference type="Pfam" id="PF01408">
    <property type="entry name" value="GFO_IDH_MocA"/>
    <property type="match status" value="1"/>
</dbReference>
<dbReference type="InterPro" id="IPR036291">
    <property type="entry name" value="NAD(P)-bd_dom_sf"/>
</dbReference>
<accession>A0ABT8S4I6</accession>
<proteinExistence type="predicted"/>
<dbReference type="InterPro" id="IPR051450">
    <property type="entry name" value="Gfo/Idh/MocA_Oxidoreductases"/>
</dbReference>
<feature type="region of interest" description="Disordered" evidence="1">
    <location>
        <begin position="1"/>
        <end position="21"/>
    </location>
</feature>
<protein>
    <submittedName>
        <fullName evidence="3">Gfo/Idh/MocA family oxidoreductase</fullName>
    </submittedName>
</protein>
<dbReference type="EMBL" id="JAUKVY010000004">
    <property type="protein sequence ID" value="MDO1532266.1"/>
    <property type="molecule type" value="Genomic_DNA"/>
</dbReference>
<dbReference type="Proteomes" id="UP001169027">
    <property type="component" value="Unassembled WGS sequence"/>
</dbReference>
<dbReference type="RefSeq" id="WP_301806480.1">
    <property type="nucleotide sequence ID" value="NZ_JAUJZH010000004.1"/>
</dbReference>
<name>A0ABT8S4I6_9BURK</name>
<comment type="caution">
    <text evidence="3">The sequence shown here is derived from an EMBL/GenBank/DDBJ whole genome shotgun (WGS) entry which is preliminary data.</text>
</comment>
<feature type="domain" description="Gfo/Idh/MocA-like oxidoreductase N-terminal" evidence="2">
    <location>
        <begin position="32"/>
        <end position="144"/>
    </location>
</feature>
<dbReference type="Gene3D" id="3.30.360.10">
    <property type="entry name" value="Dihydrodipicolinate Reductase, domain 2"/>
    <property type="match status" value="1"/>
</dbReference>
<dbReference type="PANTHER" id="PTHR43377">
    <property type="entry name" value="BILIVERDIN REDUCTASE A"/>
    <property type="match status" value="1"/>
</dbReference>
<sequence length="316" mass="33643">MTFSTPAFTDGPIDAPTGQPPSGRVEADLLHAVVGLGRFGRTHARKLAGLPGFCLRAAVDCSPAAGADAELATLPLLSHVDELPSDIASATVVTSDAAHAKVALALMRRGCHVLVEKPLCIEPRDGALMIGTARQCGVTLSTGHIERFNPVFDDVMLARLRHAAADHGHSPHPFLRFRRFSTRNATAADSILDLMVHDLDLLAWLCAVPTDAPLRVLARKVGVRSVSARVQLGGLVADLESGYDSASPQTRLQIDEAGRELTLDLREGERCLVAGDDALAQQYQDFRRAIHGQGRRIASGAEGLAAVTRALQVLRA</sequence>
<dbReference type="SUPFAM" id="SSF51735">
    <property type="entry name" value="NAD(P)-binding Rossmann-fold domains"/>
    <property type="match status" value="1"/>
</dbReference>
<keyword evidence="4" id="KW-1185">Reference proteome</keyword>
<reference evidence="3" key="1">
    <citation type="submission" date="2023-06" db="EMBL/GenBank/DDBJ databases">
        <authorList>
            <person name="Jiang Y."/>
            <person name="Liu Q."/>
        </authorList>
    </citation>
    <scope>NUCLEOTIDE SEQUENCE</scope>
    <source>
        <strain evidence="3">CGMCC 1.12090</strain>
    </source>
</reference>